<gene>
    <name evidence="4" type="primary">LOC112459947</name>
</gene>
<evidence type="ECO:0000259" key="2">
    <source>
        <dbReference type="Pfam" id="PF12017"/>
    </source>
</evidence>
<dbReference type="InterPro" id="IPR021896">
    <property type="entry name" value="THAP9-like_HTH"/>
</dbReference>
<proteinExistence type="predicted"/>
<name>A0A6J1QHH4_9HYME</name>
<feature type="domain" description="THAP9-like helix-turn-helix" evidence="2">
    <location>
        <begin position="78"/>
        <end position="122"/>
    </location>
</feature>
<evidence type="ECO:0000313" key="4">
    <source>
        <dbReference type="RefSeq" id="XP_024880090.1"/>
    </source>
</evidence>
<keyword evidence="1" id="KW-0175">Coiled coil</keyword>
<evidence type="ECO:0000313" key="3">
    <source>
        <dbReference type="Proteomes" id="UP000504618"/>
    </source>
</evidence>
<dbReference type="AlphaFoldDB" id="A0A6J1QHH4"/>
<feature type="coiled-coil region" evidence="1">
    <location>
        <begin position="1"/>
        <end position="34"/>
    </location>
</feature>
<reference evidence="4" key="1">
    <citation type="submission" date="2025-08" db="UniProtKB">
        <authorList>
            <consortium name="RefSeq"/>
        </authorList>
    </citation>
    <scope>IDENTIFICATION</scope>
    <source>
        <tissue evidence="4">Whole body</tissue>
    </source>
</reference>
<dbReference type="GeneID" id="112459947"/>
<dbReference type="RefSeq" id="XP_024880090.1">
    <property type="nucleotide sequence ID" value="XM_025024322.1"/>
</dbReference>
<sequence length="224" mass="25869">MDSEKRNKELLNENKELTKINQQLNIQVKELQTNTTQNDPIITKMERNIQEKVEDIAVNALRKIFTPGQIKSLMSLHNVRVKWSSEDIISAIGLRSLSPKAYTYLRNVKQVPLPCVSTLRNWVASFNIAPGIFTDFLKIMIDKGNSLSTAEKLTVITFDEIYISNKLDLERREQRIYGPHKTCSTVTLDKNQAKPRKKCQQGEFWHRPSFLHKIKGGKKFTIIQ</sequence>
<keyword evidence="3" id="KW-1185">Reference proteome</keyword>
<protein>
    <submittedName>
        <fullName evidence="4">Uncharacterized protein LOC112459947</fullName>
    </submittedName>
</protein>
<dbReference type="Pfam" id="PF12017">
    <property type="entry name" value="Tnp_P_element"/>
    <property type="match status" value="1"/>
</dbReference>
<dbReference type="OrthoDB" id="7554928at2759"/>
<dbReference type="Proteomes" id="UP000504618">
    <property type="component" value="Unplaced"/>
</dbReference>
<accession>A0A6J1QHH4</accession>
<organism evidence="3 4">
    <name type="scientific">Temnothorax curvispinosus</name>
    <dbReference type="NCBI Taxonomy" id="300111"/>
    <lineage>
        <taxon>Eukaryota</taxon>
        <taxon>Metazoa</taxon>
        <taxon>Ecdysozoa</taxon>
        <taxon>Arthropoda</taxon>
        <taxon>Hexapoda</taxon>
        <taxon>Insecta</taxon>
        <taxon>Pterygota</taxon>
        <taxon>Neoptera</taxon>
        <taxon>Endopterygota</taxon>
        <taxon>Hymenoptera</taxon>
        <taxon>Apocrita</taxon>
        <taxon>Aculeata</taxon>
        <taxon>Formicoidea</taxon>
        <taxon>Formicidae</taxon>
        <taxon>Myrmicinae</taxon>
        <taxon>Temnothorax</taxon>
    </lineage>
</organism>
<evidence type="ECO:0000256" key="1">
    <source>
        <dbReference type="SAM" id="Coils"/>
    </source>
</evidence>